<name>A0A402AT63_9CHLR</name>
<dbReference type="OrthoDB" id="3288692at2"/>
<dbReference type="Pfam" id="PF00356">
    <property type="entry name" value="LacI"/>
    <property type="match status" value="1"/>
</dbReference>
<comment type="caution">
    <text evidence="5">The sequence shown here is derived from an EMBL/GenBank/DDBJ whole genome shotgun (WGS) entry which is preliminary data.</text>
</comment>
<dbReference type="SUPFAM" id="SSF47413">
    <property type="entry name" value="lambda repressor-like DNA-binding domains"/>
    <property type="match status" value="1"/>
</dbReference>
<dbReference type="PANTHER" id="PTHR30146">
    <property type="entry name" value="LACI-RELATED TRANSCRIPTIONAL REPRESSOR"/>
    <property type="match status" value="1"/>
</dbReference>
<reference evidence="6" key="1">
    <citation type="submission" date="2018-12" db="EMBL/GenBank/DDBJ databases">
        <title>Tengunoibacter tsumagoiensis gen. nov., sp. nov., Dictyobacter kobayashii sp. nov., D. alpinus sp. nov., and D. joshuensis sp. nov. and description of Dictyobacteraceae fam. nov. within the order Ktedonobacterales isolated from Tengu-no-mugimeshi.</title>
        <authorList>
            <person name="Wang C.M."/>
            <person name="Zheng Y."/>
            <person name="Sakai Y."/>
            <person name="Toyoda A."/>
            <person name="Minakuchi Y."/>
            <person name="Abe K."/>
            <person name="Yokota A."/>
            <person name="Yabe S."/>
        </authorList>
    </citation>
    <scope>NUCLEOTIDE SEQUENCE [LARGE SCALE GENOMIC DNA]</scope>
    <source>
        <strain evidence="6">Uno11</strain>
    </source>
</reference>
<dbReference type="InterPro" id="IPR000843">
    <property type="entry name" value="HTH_LacI"/>
</dbReference>
<keyword evidence="6" id="KW-1185">Reference proteome</keyword>
<proteinExistence type="predicted"/>
<dbReference type="InterPro" id="IPR010982">
    <property type="entry name" value="Lambda_DNA-bd_dom_sf"/>
</dbReference>
<dbReference type="GO" id="GO:0003700">
    <property type="term" value="F:DNA-binding transcription factor activity"/>
    <property type="evidence" value="ECO:0007669"/>
    <property type="project" value="TreeGrafter"/>
</dbReference>
<dbReference type="InterPro" id="IPR028082">
    <property type="entry name" value="Peripla_BP_I"/>
</dbReference>
<evidence type="ECO:0000256" key="2">
    <source>
        <dbReference type="ARBA" id="ARBA00023125"/>
    </source>
</evidence>
<dbReference type="Gene3D" id="3.40.50.2300">
    <property type="match status" value="2"/>
</dbReference>
<dbReference type="SMART" id="SM00354">
    <property type="entry name" value="HTH_LACI"/>
    <property type="match status" value="1"/>
</dbReference>
<dbReference type="EMBL" id="BIFS01000002">
    <property type="protein sequence ID" value="GCE22287.1"/>
    <property type="molecule type" value="Genomic_DNA"/>
</dbReference>
<organism evidence="5 6">
    <name type="scientific">Dictyobacter kobayashii</name>
    <dbReference type="NCBI Taxonomy" id="2014872"/>
    <lineage>
        <taxon>Bacteria</taxon>
        <taxon>Bacillati</taxon>
        <taxon>Chloroflexota</taxon>
        <taxon>Ktedonobacteria</taxon>
        <taxon>Ktedonobacterales</taxon>
        <taxon>Dictyobacteraceae</taxon>
        <taxon>Dictyobacter</taxon>
    </lineage>
</organism>
<feature type="domain" description="HTH lacI-type" evidence="4">
    <location>
        <begin position="11"/>
        <end position="67"/>
    </location>
</feature>
<evidence type="ECO:0000313" key="6">
    <source>
        <dbReference type="Proteomes" id="UP000287188"/>
    </source>
</evidence>
<evidence type="ECO:0000256" key="3">
    <source>
        <dbReference type="ARBA" id="ARBA00023163"/>
    </source>
</evidence>
<dbReference type="AlphaFoldDB" id="A0A402AT63"/>
<evidence type="ECO:0000256" key="1">
    <source>
        <dbReference type="ARBA" id="ARBA00023015"/>
    </source>
</evidence>
<dbReference type="PROSITE" id="PS50932">
    <property type="entry name" value="HTH_LACI_2"/>
    <property type="match status" value="1"/>
</dbReference>
<dbReference type="InterPro" id="IPR046335">
    <property type="entry name" value="LacI/GalR-like_sensor"/>
</dbReference>
<dbReference type="Pfam" id="PF13377">
    <property type="entry name" value="Peripla_BP_3"/>
    <property type="match status" value="1"/>
</dbReference>
<protein>
    <submittedName>
        <fullName evidence="5">LacI family transcriptional regulator</fullName>
    </submittedName>
</protein>
<evidence type="ECO:0000313" key="5">
    <source>
        <dbReference type="EMBL" id="GCE22287.1"/>
    </source>
</evidence>
<dbReference type="Proteomes" id="UP000287188">
    <property type="component" value="Unassembled WGS sequence"/>
</dbReference>
<dbReference type="RefSeq" id="WP_126554949.1">
    <property type="nucleotide sequence ID" value="NZ_BIFS01000002.1"/>
</dbReference>
<accession>A0A402AT63</accession>
<dbReference type="PANTHER" id="PTHR30146:SF153">
    <property type="entry name" value="LACTOSE OPERON REPRESSOR"/>
    <property type="match status" value="1"/>
</dbReference>
<dbReference type="CDD" id="cd06267">
    <property type="entry name" value="PBP1_LacI_sugar_binding-like"/>
    <property type="match status" value="1"/>
</dbReference>
<keyword evidence="2" id="KW-0238">DNA-binding</keyword>
<dbReference type="Gene3D" id="1.10.260.40">
    <property type="entry name" value="lambda repressor-like DNA-binding domains"/>
    <property type="match status" value="1"/>
</dbReference>
<sequence length="328" mass="36066">METEETRAQRVTSADVARASGVSRATVSYVLNDDPHQTIPPETRERVLKAAQQLGYRPNTPARILRTGHSPIVLAVLPFEQIDPNLAQALKELEASLAMRGFTLIWHVGLHLRTGKSHPSYNVTPGVILSYADETSPALSSFLQQFQAPILSMLGHSSVQQEVGKMQVSHLLQRGKRRLLFAASEREDVRVLTQNRLEGVRQGCAQWELEPPTVCVIPASRERARAIIHDLNLHQALPQGICCYNDEVAFAVLAALADEGIAVPDEIAVIGCDNIPLAQFSIPPLTTIQFEREQPLDMIVEMIVAASQGKAVTEMPQAIPMVVERRSA</sequence>
<evidence type="ECO:0000259" key="4">
    <source>
        <dbReference type="PROSITE" id="PS50932"/>
    </source>
</evidence>
<dbReference type="SUPFAM" id="SSF53822">
    <property type="entry name" value="Periplasmic binding protein-like I"/>
    <property type="match status" value="1"/>
</dbReference>
<keyword evidence="3" id="KW-0804">Transcription</keyword>
<dbReference type="CDD" id="cd01392">
    <property type="entry name" value="HTH_LacI"/>
    <property type="match status" value="1"/>
</dbReference>
<gene>
    <name evidence="5" type="ORF">KDK_60870</name>
</gene>
<dbReference type="GO" id="GO:0000976">
    <property type="term" value="F:transcription cis-regulatory region binding"/>
    <property type="evidence" value="ECO:0007669"/>
    <property type="project" value="TreeGrafter"/>
</dbReference>
<keyword evidence="1" id="KW-0805">Transcription regulation</keyword>